<keyword evidence="2" id="KW-1133">Transmembrane helix</keyword>
<evidence type="ECO:0000256" key="2">
    <source>
        <dbReference type="SAM" id="Phobius"/>
    </source>
</evidence>
<evidence type="ECO:0000313" key="3">
    <source>
        <dbReference type="EMBL" id="KZB63146.1"/>
    </source>
</evidence>
<protein>
    <submittedName>
        <fullName evidence="3">Uncharacterized protein</fullName>
    </submittedName>
</protein>
<feature type="region of interest" description="Disordered" evidence="1">
    <location>
        <begin position="1"/>
        <end position="28"/>
    </location>
</feature>
<feature type="transmembrane region" description="Helical" evidence="2">
    <location>
        <begin position="119"/>
        <end position="141"/>
    </location>
</feature>
<sequence length="201" mass="22010">MNQTKNNHSTEILQGDDTPNDHYARCNPPTDRVREYPVAAHTIKNEANPDSHNKSHDQIETDKKIHLRISSLYALYCALMCLFAGVWALIVFISVYAVIRVTATWLPRPQQTLLKEHPAILNEFIGARVAIACVAMLLGGLSTGIAHELPHLTDLSTLIKTAAQASAGFCALMCATGDIQAIFLSYRTAPNPADIYGGHMS</sequence>
<feature type="transmembrane region" description="Helical" evidence="2">
    <location>
        <begin position="73"/>
        <end position="99"/>
    </location>
</feature>
<accession>A0A154L3U0</accession>
<proteinExistence type="predicted"/>
<keyword evidence="2" id="KW-0472">Membrane</keyword>
<dbReference type="AlphaFoldDB" id="A0A154L3U0"/>
<evidence type="ECO:0000256" key="1">
    <source>
        <dbReference type="SAM" id="MobiDB-lite"/>
    </source>
</evidence>
<organism evidence="3 4">
    <name type="scientific">Thalassospira lucentensis</name>
    <dbReference type="NCBI Taxonomy" id="168935"/>
    <lineage>
        <taxon>Bacteria</taxon>
        <taxon>Pseudomonadati</taxon>
        <taxon>Pseudomonadota</taxon>
        <taxon>Alphaproteobacteria</taxon>
        <taxon>Rhodospirillales</taxon>
        <taxon>Thalassospiraceae</taxon>
        <taxon>Thalassospira</taxon>
    </lineage>
</organism>
<dbReference type="RefSeq" id="WP_062952309.1">
    <property type="nucleotide sequence ID" value="NZ_LPVY01000019.1"/>
</dbReference>
<dbReference type="EMBL" id="LPVY01000019">
    <property type="protein sequence ID" value="KZB63146.1"/>
    <property type="molecule type" value="Genomic_DNA"/>
</dbReference>
<feature type="compositionally biased region" description="Polar residues" evidence="1">
    <location>
        <begin position="1"/>
        <end position="12"/>
    </location>
</feature>
<gene>
    <name evidence="3" type="ORF">AUP42_01770</name>
</gene>
<evidence type="ECO:0000313" key="4">
    <source>
        <dbReference type="Proteomes" id="UP000076335"/>
    </source>
</evidence>
<comment type="caution">
    <text evidence="3">The sequence shown here is derived from an EMBL/GenBank/DDBJ whole genome shotgun (WGS) entry which is preliminary data.</text>
</comment>
<dbReference type="OrthoDB" id="9988344at2"/>
<dbReference type="Proteomes" id="UP000076335">
    <property type="component" value="Unassembled WGS sequence"/>
</dbReference>
<reference evidence="3 4" key="1">
    <citation type="submission" date="2015-12" db="EMBL/GenBank/DDBJ databases">
        <title>Genome sequence of Thalassospira lucentensis MCCC 1A02072.</title>
        <authorList>
            <person name="Lu L."/>
            <person name="Lai Q."/>
            <person name="Shao Z."/>
            <person name="Qian P."/>
        </authorList>
    </citation>
    <scope>NUCLEOTIDE SEQUENCE [LARGE SCALE GENOMIC DNA]</scope>
    <source>
        <strain evidence="3 4">MCCC 1A02072</strain>
    </source>
</reference>
<name>A0A154L3U0_9PROT</name>
<keyword evidence="2" id="KW-0812">Transmembrane</keyword>